<dbReference type="EMBL" id="JBHUOV010000014">
    <property type="protein sequence ID" value="MFD2824531.1"/>
    <property type="molecule type" value="Genomic_DNA"/>
</dbReference>
<accession>A0ABW5WTB7</accession>
<comment type="caution">
    <text evidence="1">The sequence shown here is derived from an EMBL/GenBank/DDBJ whole genome shotgun (WGS) entry which is preliminary data.</text>
</comment>
<reference evidence="2" key="1">
    <citation type="journal article" date="2019" name="Int. J. Syst. Evol. Microbiol.">
        <title>The Global Catalogue of Microorganisms (GCM) 10K type strain sequencing project: providing services to taxonomists for standard genome sequencing and annotation.</title>
        <authorList>
            <consortium name="The Broad Institute Genomics Platform"/>
            <consortium name="The Broad Institute Genome Sequencing Center for Infectious Disease"/>
            <person name="Wu L."/>
            <person name="Ma J."/>
        </authorList>
    </citation>
    <scope>NUCLEOTIDE SEQUENCE [LARGE SCALE GENOMIC DNA]</scope>
    <source>
        <strain evidence="2">KCTC 32141</strain>
    </source>
</reference>
<protein>
    <submittedName>
        <fullName evidence="1">Uncharacterized protein</fullName>
    </submittedName>
</protein>
<organism evidence="1 2">
    <name type="scientific">Lacinutrix iliipiscaria</name>
    <dbReference type="NCBI Taxonomy" id="1230532"/>
    <lineage>
        <taxon>Bacteria</taxon>
        <taxon>Pseudomonadati</taxon>
        <taxon>Bacteroidota</taxon>
        <taxon>Flavobacteriia</taxon>
        <taxon>Flavobacteriales</taxon>
        <taxon>Flavobacteriaceae</taxon>
        <taxon>Lacinutrix</taxon>
    </lineage>
</organism>
<dbReference type="Proteomes" id="UP001597533">
    <property type="component" value="Unassembled WGS sequence"/>
</dbReference>
<evidence type="ECO:0000313" key="2">
    <source>
        <dbReference type="Proteomes" id="UP001597533"/>
    </source>
</evidence>
<dbReference type="RefSeq" id="WP_379899016.1">
    <property type="nucleotide sequence ID" value="NZ_JBHUOV010000014.1"/>
</dbReference>
<keyword evidence="2" id="KW-1185">Reference proteome</keyword>
<name>A0ABW5WTB7_9FLAO</name>
<feature type="non-terminal residue" evidence="1">
    <location>
        <position position="61"/>
    </location>
</feature>
<proteinExistence type="predicted"/>
<gene>
    <name evidence="1" type="ORF">ACFS5M_12685</name>
</gene>
<sequence>MEDFILQFVYLTNRKIRKSEPCHFPPADFSPQVAHPKLKIASAQSAKNHTRTRCASLFLTL</sequence>
<evidence type="ECO:0000313" key="1">
    <source>
        <dbReference type="EMBL" id="MFD2824531.1"/>
    </source>
</evidence>